<dbReference type="STRING" id="1783515.A4E84_29855"/>
<dbReference type="RefSeq" id="WP_062929501.1">
    <property type="nucleotide sequence ID" value="NZ_CP015098.1"/>
</dbReference>
<sequence length="83" mass="9213">MTRLNPEPVSAKEIHAVLTDPDFTHTAKVVWAYTRAVADPQRIKPMAEVLGMAENTVWRSLSALEARGLVRKVSGVWLAEEAQ</sequence>
<reference evidence="2" key="1">
    <citation type="submission" date="2016-04" db="EMBL/GenBank/DDBJ databases">
        <authorList>
            <person name="Zhang B."/>
        </authorList>
    </citation>
    <scope>NUCLEOTIDE SEQUENCE [LARGE SCALE GENOMIC DNA]</scope>
    <source>
        <strain evidence="2">S10</strain>
    </source>
</reference>
<dbReference type="SUPFAM" id="SSF46785">
    <property type="entry name" value="Winged helix' DNA-binding domain"/>
    <property type="match status" value="1"/>
</dbReference>
<evidence type="ECO:0000313" key="1">
    <source>
        <dbReference type="EMBL" id="AMW13333.1"/>
    </source>
</evidence>
<name>A0A143C7D5_9ACTN</name>
<accession>A0A143C7D5</accession>
<organism evidence="1 2">
    <name type="scientific">Streptomyces qaidamensis</name>
    <dbReference type="NCBI Taxonomy" id="1783515"/>
    <lineage>
        <taxon>Bacteria</taxon>
        <taxon>Bacillati</taxon>
        <taxon>Actinomycetota</taxon>
        <taxon>Actinomycetes</taxon>
        <taxon>Kitasatosporales</taxon>
        <taxon>Streptomycetaceae</taxon>
        <taxon>Streptomyces</taxon>
        <taxon>Streptomyces aurantiacus group</taxon>
    </lineage>
</organism>
<dbReference type="InterPro" id="IPR036390">
    <property type="entry name" value="WH_DNA-bd_sf"/>
</dbReference>
<dbReference type="KEGG" id="stsi:A4E84_29855"/>
<dbReference type="EMBL" id="CP015098">
    <property type="protein sequence ID" value="AMW13333.1"/>
    <property type="molecule type" value="Genomic_DNA"/>
</dbReference>
<evidence type="ECO:0000313" key="2">
    <source>
        <dbReference type="Proteomes" id="UP000076096"/>
    </source>
</evidence>
<dbReference type="Proteomes" id="UP000076096">
    <property type="component" value="Chromosome"/>
</dbReference>
<protein>
    <submittedName>
        <fullName evidence="1">Uncharacterized protein</fullName>
    </submittedName>
</protein>
<proteinExistence type="predicted"/>
<gene>
    <name evidence="1" type="ORF">A4E84_29855</name>
</gene>
<keyword evidence="2" id="KW-1185">Reference proteome</keyword>
<dbReference type="AlphaFoldDB" id="A0A143C7D5"/>